<feature type="domain" description="HotDog ACOT-type" evidence="3">
    <location>
        <begin position="1"/>
        <end position="105"/>
    </location>
</feature>
<dbReference type="SUPFAM" id="SSF54637">
    <property type="entry name" value="Thioesterase/thiol ester dehydrase-isomerase"/>
    <property type="match status" value="2"/>
</dbReference>
<evidence type="ECO:0000256" key="1">
    <source>
        <dbReference type="ARBA" id="ARBA00022801"/>
    </source>
</evidence>
<organism evidence="6 9">
    <name type="scientific">Phytophthora kernoviae</name>
    <dbReference type="NCBI Taxonomy" id="325452"/>
    <lineage>
        <taxon>Eukaryota</taxon>
        <taxon>Sar</taxon>
        <taxon>Stramenopiles</taxon>
        <taxon>Oomycota</taxon>
        <taxon>Peronosporomycetes</taxon>
        <taxon>Peronosporales</taxon>
        <taxon>Peronosporaceae</taxon>
        <taxon>Phytophthora</taxon>
    </lineage>
</organism>
<name>A0A3R7GZN7_9STRA</name>
<dbReference type="PROSITE" id="PS51770">
    <property type="entry name" value="HOTDOG_ACOT"/>
    <property type="match status" value="2"/>
</dbReference>
<dbReference type="GO" id="GO:0006637">
    <property type="term" value="P:acyl-CoA metabolic process"/>
    <property type="evidence" value="ECO:0007669"/>
    <property type="project" value="TreeGrafter"/>
</dbReference>
<dbReference type="Proteomes" id="UP000285883">
    <property type="component" value="Unassembled WGS sequence"/>
</dbReference>
<dbReference type="EMBL" id="JPWV03000213">
    <property type="protein sequence ID" value="KAG2521106.1"/>
    <property type="molecule type" value="Genomic_DNA"/>
</dbReference>
<dbReference type="Proteomes" id="UP000785171">
    <property type="component" value="Unassembled WGS sequence"/>
</dbReference>
<dbReference type="PANTHER" id="PTHR11049:SF24">
    <property type="entry name" value="CYTOSOLIC ACYL COENZYME A THIOESTER HYDROLASE"/>
    <property type="match status" value="1"/>
</dbReference>
<dbReference type="Gene3D" id="3.10.129.10">
    <property type="entry name" value="Hotdog Thioesterase"/>
    <property type="match status" value="2"/>
</dbReference>
<dbReference type="GO" id="GO:0009062">
    <property type="term" value="P:fatty acid catabolic process"/>
    <property type="evidence" value="ECO:0007669"/>
    <property type="project" value="TreeGrafter"/>
</dbReference>
<dbReference type="Proteomes" id="UP000792063">
    <property type="component" value="Unassembled WGS sequence"/>
</dbReference>
<evidence type="ECO:0000259" key="3">
    <source>
        <dbReference type="PROSITE" id="PS51770"/>
    </source>
</evidence>
<protein>
    <recommendedName>
        <fullName evidence="3">HotDog ACOT-type domain-containing protein</fullName>
    </recommendedName>
</protein>
<reference evidence="4" key="1">
    <citation type="journal article" date="2015" name="Genom Data">
        <title>Genome sequences of six Phytophthora species associated with forests in New Zealand.</title>
        <authorList>
            <person name="Studholme D.J."/>
            <person name="McDougal R.L."/>
            <person name="Sambles C."/>
            <person name="Hansen E."/>
            <person name="Hardy G."/>
            <person name="Grant M."/>
            <person name="Ganley R.J."/>
            <person name="Williams N.M."/>
        </authorList>
    </citation>
    <scope>NUCLEOTIDE SEQUENCE</scope>
    <source>
        <strain evidence="4">NZFS 2646</strain>
        <strain evidence="5">NZFS 3630</strain>
    </source>
</reference>
<dbReference type="Pfam" id="PF03061">
    <property type="entry name" value="4HBT"/>
    <property type="match status" value="2"/>
</dbReference>
<reference evidence="4" key="3">
    <citation type="submission" date="2020-06" db="EMBL/GenBank/DDBJ databases">
        <authorList>
            <person name="Studholme D.J."/>
        </authorList>
    </citation>
    <scope>NUCLEOTIDE SEQUENCE</scope>
    <source>
        <strain evidence="4">NZFS 2646</strain>
        <strain evidence="5">NZFS 3630</strain>
    </source>
</reference>
<keyword evidence="1" id="KW-0378">Hydrolase</keyword>
<dbReference type="InterPro" id="IPR033120">
    <property type="entry name" value="HOTDOG_ACOT"/>
</dbReference>
<feature type="domain" description="HotDog ACOT-type" evidence="3">
    <location>
        <begin position="172"/>
        <end position="285"/>
    </location>
</feature>
<evidence type="ECO:0000313" key="9">
    <source>
        <dbReference type="Proteomes" id="UP000285883"/>
    </source>
</evidence>
<evidence type="ECO:0000313" key="8">
    <source>
        <dbReference type="Proteomes" id="UP000285624"/>
    </source>
</evidence>
<proteinExistence type="predicted"/>
<dbReference type="InterPro" id="IPR040170">
    <property type="entry name" value="Cytosol_ACT"/>
</dbReference>
<evidence type="ECO:0000256" key="2">
    <source>
        <dbReference type="PIRSR" id="PIRSR640170-1"/>
    </source>
</evidence>
<dbReference type="Proteomes" id="UP000285624">
    <property type="component" value="Unassembled WGS sequence"/>
</dbReference>
<reference evidence="8 9" key="2">
    <citation type="submission" date="2018-07" db="EMBL/GenBank/DDBJ databases">
        <title>Genome sequencing of oomycete isolates from Chile give support for New Zealand origin for Phytophthora kernoviae and make available the first Nothophytophthora sp. genome.</title>
        <authorList>
            <person name="Studholme D.J."/>
            <person name="Sanfuentes E."/>
            <person name="Panda P."/>
            <person name="Hill R."/>
            <person name="Sambles C."/>
            <person name="Grant M."/>
            <person name="Williams N.M."/>
            <person name="Mcdougal R.L."/>
        </authorList>
    </citation>
    <scope>NUCLEOTIDE SEQUENCE [LARGE SCALE GENOMIC DNA]</scope>
    <source>
        <strain evidence="6">Chile2</strain>
        <strain evidence="7">Chile4</strain>
    </source>
</reference>
<dbReference type="CDD" id="cd03442">
    <property type="entry name" value="BFIT_BACH"/>
    <property type="match status" value="2"/>
</dbReference>
<evidence type="ECO:0000313" key="7">
    <source>
        <dbReference type="EMBL" id="RLN77347.1"/>
    </source>
</evidence>
<dbReference type="GO" id="GO:0052816">
    <property type="term" value="F:long-chain fatty acyl-CoA hydrolase activity"/>
    <property type="evidence" value="ECO:0007669"/>
    <property type="project" value="TreeGrafter"/>
</dbReference>
<evidence type="ECO:0000313" key="6">
    <source>
        <dbReference type="EMBL" id="RLM96885.1"/>
    </source>
</evidence>
<evidence type="ECO:0000313" key="4">
    <source>
        <dbReference type="EMBL" id="KAG2521106.1"/>
    </source>
</evidence>
<keyword evidence="8" id="KW-1185">Reference proteome</keyword>
<dbReference type="EMBL" id="MAYM02002310">
    <property type="protein sequence ID" value="RLM96885.1"/>
    <property type="molecule type" value="Genomic_DNA"/>
</dbReference>
<feature type="active site" evidence="2">
    <location>
        <position position="8"/>
    </location>
</feature>
<dbReference type="FunFam" id="3.10.129.10:FF:000057">
    <property type="entry name" value="ATP-binding Cassette (ABC) superfamily"/>
    <property type="match status" value="1"/>
</dbReference>
<dbReference type="InterPro" id="IPR029069">
    <property type="entry name" value="HotDog_dom_sf"/>
</dbReference>
<dbReference type="GO" id="GO:0005829">
    <property type="term" value="C:cytosol"/>
    <property type="evidence" value="ECO:0007669"/>
    <property type="project" value="TreeGrafter"/>
</dbReference>
<evidence type="ECO:0000313" key="5">
    <source>
        <dbReference type="EMBL" id="KAG2521765.1"/>
    </source>
</evidence>
<dbReference type="InterPro" id="IPR006683">
    <property type="entry name" value="Thioestr_dom"/>
</dbReference>
<comment type="caution">
    <text evidence="6">The sequence shown here is derived from an EMBL/GenBank/DDBJ whole genome shotgun (WGS) entry which is preliminary data.</text>
</comment>
<dbReference type="EMBL" id="MBDN02000253">
    <property type="protein sequence ID" value="RLN77347.1"/>
    <property type="molecule type" value="Genomic_DNA"/>
</dbReference>
<dbReference type="AlphaFoldDB" id="A0A3R7GZN7"/>
<sequence length="340" mass="38745">MPAQGDVNHQGKLVGMGPILSLMDIVAGAVSYRVSLGPVATISFDRVDLVKPVFHGDLVRLEGEIVALGNSSMAVQISGYRHDIPTGSFQHTHNAIITMVAINRFGRPRKGLPELYDPDHADYCHKMREITDQRRELAKRWRMEQDAVDEIPIIKQADLHPGEKKEEYVSVSDTNIEVRNWFMPRSLNPHDTVFGGDLLAWMDQAALYCAQNFTKSERMVTITMNRMVFKLPISMLDIVSLSARVVNVRRYRLEVEVDVFVESAIDGAKRKSHSGYFAVVHYNENNEAKEIKKGLTIDENNQHEMWMLMKAQKREEFSEENKNLYSLKTLKTLKMPGSRL</sequence>
<gene>
    <name evidence="6" type="ORF">BBI17_006835</name>
    <name evidence="7" type="ORF">BBO99_00006817</name>
    <name evidence="4" type="ORF">JM16_006438</name>
    <name evidence="5" type="ORF">JM18_006459</name>
</gene>
<feature type="active site" evidence="2">
    <location>
        <position position="203"/>
    </location>
</feature>
<dbReference type="STRING" id="325452.A0A3R7GZN7"/>
<dbReference type="PANTHER" id="PTHR11049">
    <property type="entry name" value="ACYL COENZYME A THIOESTER HYDROLASE"/>
    <property type="match status" value="1"/>
</dbReference>
<accession>A0A3R7GZN7</accession>
<dbReference type="FunFam" id="3.10.129.10:FF:000055">
    <property type="entry name" value="ATP-binding Cassette (ABC) superfamily"/>
    <property type="match status" value="1"/>
</dbReference>
<dbReference type="EMBL" id="JPWU03000237">
    <property type="protein sequence ID" value="KAG2521765.1"/>
    <property type="molecule type" value="Genomic_DNA"/>
</dbReference>